<evidence type="ECO:0000256" key="10">
    <source>
        <dbReference type="ARBA" id="ARBA00022723"/>
    </source>
</evidence>
<comment type="similarity">
    <text evidence="7">Belongs to the IspD/TarI cytidylyltransferase family. IspD subfamily.</text>
</comment>
<feature type="site" description="Transition state stabilizer" evidence="14">
    <location>
        <position position="26"/>
    </location>
</feature>
<dbReference type="InterPro" id="IPR003526">
    <property type="entry name" value="MECDP_synthase"/>
</dbReference>
<feature type="binding site" evidence="14">
    <location>
        <begin position="251"/>
        <end position="253"/>
    </location>
    <ligand>
        <name>4-CDP-2-C-methyl-D-erythritol 2-phosphate</name>
        <dbReference type="ChEBI" id="CHEBI:57919"/>
    </ligand>
</feature>
<evidence type="ECO:0000256" key="9">
    <source>
        <dbReference type="ARBA" id="ARBA00022695"/>
    </source>
</evidence>
<comment type="pathway">
    <text evidence="4 14">Isoprenoid biosynthesis; isopentenyl diphosphate biosynthesis via DXP pathway; isopentenyl diphosphate from 1-deoxy-D-xylulose 5-phosphate: step 4/6.</text>
</comment>
<feature type="domain" description="2-C-methyl-D-erythritol 2,4-cyclodiphosphate synthase" evidence="15">
    <location>
        <begin position="245"/>
        <end position="394"/>
    </location>
</feature>
<keyword evidence="17" id="KW-1185">Reference proteome</keyword>
<dbReference type="GO" id="GO:0046872">
    <property type="term" value="F:metal ion binding"/>
    <property type="evidence" value="ECO:0007669"/>
    <property type="project" value="UniProtKB-KW"/>
</dbReference>
<evidence type="ECO:0000256" key="14">
    <source>
        <dbReference type="HAMAP-Rule" id="MF_01520"/>
    </source>
</evidence>
<comment type="catalytic activity">
    <reaction evidence="1 14">
        <text>4-CDP-2-C-methyl-D-erythritol 2-phosphate = 2-C-methyl-D-erythritol 2,4-cyclic diphosphate + CMP</text>
        <dbReference type="Rhea" id="RHEA:23864"/>
        <dbReference type="ChEBI" id="CHEBI:57919"/>
        <dbReference type="ChEBI" id="CHEBI:58483"/>
        <dbReference type="ChEBI" id="CHEBI:60377"/>
        <dbReference type="EC" id="4.6.1.12"/>
    </reaction>
</comment>
<feature type="binding site" evidence="14">
    <location>
        <begin position="299"/>
        <end position="301"/>
    </location>
    <ligand>
        <name>4-CDP-2-C-methyl-D-erythritol 2-phosphate</name>
        <dbReference type="ChEBI" id="CHEBI:57919"/>
    </ligand>
</feature>
<feature type="binding site" evidence="14">
    <location>
        <begin position="277"/>
        <end position="278"/>
    </location>
    <ligand>
        <name>4-CDP-2-C-methyl-D-erythritol 2-phosphate</name>
        <dbReference type="ChEBI" id="CHEBI:57919"/>
    </ligand>
</feature>
<dbReference type="CDD" id="cd00554">
    <property type="entry name" value="MECDP_synthase"/>
    <property type="match status" value="1"/>
</dbReference>
<evidence type="ECO:0000256" key="12">
    <source>
        <dbReference type="ARBA" id="ARBA00023239"/>
    </source>
</evidence>
<dbReference type="HAMAP" id="MF_00108">
    <property type="entry name" value="IspD"/>
    <property type="match status" value="1"/>
</dbReference>
<proteinExistence type="inferred from homology"/>
<keyword evidence="9 14" id="KW-0548">Nucleotidyltransferase</keyword>
<feature type="site" description="Transition state stabilizer" evidence="14">
    <location>
        <position position="277"/>
    </location>
</feature>
<feature type="binding site" evidence="14">
    <location>
        <position position="382"/>
    </location>
    <ligand>
        <name>4-CDP-2-C-methyl-D-erythritol 2-phosphate</name>
        <dbReference type="ChEBI" id="CHEBI:57919"/>
    </ligand>
</feature>
<feature type="site" description="Transition state stabilizer" evidence="14">
    <location>
        <position position="373"/>
    </location>
</feature>
<dbReference type="AlphaFoldDB" id="A0A1X7N4W5"/>
<evidence type="ECO:0000259" key="15">
    <source>
        <dbReference type="Pfam" id="PF02542"/>
    </source>
</evidence>
<dbReference type="InterPro" id="IPR034683">
    <property type="entry name" value="IspD/TarI"/>
</dbReference>
<gene>
    <name evidence="14" type="primary">ispDF</name>
    <name evidence="16" type="ORF">SAMN06295885_0659</name>
</gene>
<comment type="cofactor">
    <cofactor evidence="3 14">
        <name>a divalent metal cation</name>
        <dbReference type="ChEBI" id="CHEBI:60240"/>
    </cofactor>
</comment>
<dbReference type="InterPro" id="IPR018294">
    <property type="entry name" value="ISPD_synthase_CS"/>
</dbReference>
<dbReference type="InterPro" id="IPR050088">
    <property type="entry name" value="IspD/TarI_cytidylyltransf_bact"/>
</dbReference>
<dbReference type="GO" id="GO:0008685">
    <property type="term" value="F:2-C-methyl-D-erythritol 2,4-cyclodiphosphate synthase activity"/>
    <property type="evidence" value="ECO:0007669"/>
    <property type="project" value="UniProtKB-UniRule"/>
</dbReference>
<evidence type="ECO:0000256" key="5">
    <source>
        <dbReference type="ARBA" id="ARBA00004787"/>
    </source>
</evidence>
<dbReference type="Gene3D" id="3.30.1330.50">
    <property type="entry name" value="2-C-methyl-D-erythritol 2,4-cyclodiphosphate synthase"/>
    <property type="match status" value="1"/>
</dbReference>
<keyword evidence="10 14" id="KW-0479">Metal-binding</keyword>
<feature type="region of interest" description="2-C-methyl-D-erythritol 4-phosphate cytidylyltransferase" evidence="14">
    <location>
        <begin position="1"/>
        <end position="244"/>
    </location>
</feature>
<dbReference type="InterPro" id="IPR026596">
    <property type="entry name" value="IspD/F"/>
</dbReference>
<dbReference type="Proteomes" id="UP000193711">
    <property type="component" value="Unassembled WGS sequence"/>
</dbReference>
<dbReference type="EMBL" id="FXBM01000001">
    <property type="protein sequence ID" value="SMH31928.1"/>
    <property type="molecule type" value="Genomic_DNA"/>
</dbReference>
<reference evidence="17" key="1">
    <citation type="submission" date="2017-04" db="EMBL/GenBank/DDBJ databases">
        <authorList>
            <person name="Varghese N."/>
            <person name="Submissions S."/>
        </authorList>
    </citation>
    <scope>NUCLEOTIDE SEQUENCE [LARGE SCALE GENOMIC DNA]</scope>
    <source>
        <strain evidence="17">VKM Ac-2121</strain>
    </source>
</reference>
<feature type="site" description="Transition state stabilizer" evidence="14">
    <location>
        <position position="33"/>
    </location>
</feature>
<dbReference type="PROSITE" id="PS01350">
    <property type="entry name" value="ISPF"/>
    <property type="match status" value="1"/>
</dbReference>
<dbReference type="FunFam" id="3.30.1330.50:FF:000003">
    <property type="entry name" value="2-C-methyl-D-erythritol 2,4-cyclodiphosphate synthase"/>
    <property type="match status" value="1"/>
</dbReference>
<dbReference type="Pfam" id="PF01128">
    <property type="entry name" value="IspD"/>
    <property type="match status" value="1"/>
</dbReference>
<keyword evidence="12 14" id="KW-0456">Lyase</keyword>
<keyword evidence="13 14" id="KW-0511">Multifunctional enzyme</keyword>
<evidence type="ECO:0000256" key="6">
    <source>
        <dbReference type="ARBA" id="ARBA00008480"/>
    </source>
</evidence>
<comment type="similarity">
    <text evidence="6">Belongs to the IspF family.</text>
</comment>
<dbReference type="HAMAP" id="MF_01520">
    <property type="entry name" value="IspDF"/>
    <property type="match status" value="1"/>
</dbReference>
<dbReference type="GO" id="GO:0016114">
    <property type="term" value="P:terpenoid biosynthetic process"/>
    <property type="evidence" value="ECO:0007669"/>
    <property type="project" value="InterPro"/>
</dbReference>
<dbReference type="GO" id="GO:0019288">
    <property type="term" value="P:isopentenyl diphosphate biosynthetic process, methylerythritol 4-phosphate pathway"/>
    <property type="evidence" value="ECO:0007669"/>
    <property type="project" value="UniProtKB-UniRule"/>
</dbReference>
<evidence type="ECO:0000256" key="8">
    <source>
        <dbReference type="ARBA" id="ARBA00022679"/>
    </source>
</evidence>
<evidence type="ECO:0000256" key="3">
    <source>
        <dbReference type="ARBA" id="ARBA00001968"/>
    </source>
</evidence>
<dbReference type="OrthoDB" id="9802561at2"/>
<dbReference type="PROSITE" id="PS01295">
    <property type="entry name" value="ISPD"/>
    <property type="match status" value="1"/>
</dbReference>
<comment type="catalytic activity">
    <reaction evidence="2 14">
        <text>2-C-methyl-D-erythritol 4-phosphate + CTP + H(+) = 4-CDP-2-C-methyl-D-erythritol + diphosphate</text>
        <dbReference type="Rhea" id="RHEA:13429"/>
        <dbReference type="ChEBI" id="CHEBI:15378"/>
        <dbReference type="ChEBI" id="CHEBI:33019"/>
        <dbReference type="ChEBI" id="CHEBI:37563"/>
        <dbReference type="ChEBI" id="CHEBI:57823"/>
        <dbReference type="ChEBI" id="CHEBI:58262"/>
        <dbReference type="EC" id="2.7.7.60"/>
    </reaction>
</comment>
<dbReference type="Gene3D" id="3.90.550.10">
    <property type="entry name" value="Spore Coat Polysaccharide Biosynthesis Protein SpsA, Chain A"/>
    <property type="match status" value="1"/>
</dbReference>
<dbReference type="Pfam" id="PF02542">
    <property type="entry name" value="YgbB"/>
    <property type="match status" value="1"/>
</dbReference>
<dbReference type="EC" id="4.6.1.12" evidence="14"/>
<evidence type="ECO:0000256" key="11">
    <source>
        <dbReference type="ARBA" id="ARBA00023229"/>
    </source>
</evidence>
<comment type="similarity">
    <text evidence="14">In the N-terminal section; belongs to the IspD/TarI cytidylyltransferase family. IspD subfamily.</text>
</comment>
<dbReference type="CDD" id="cd02516">
    <property type="entry name" value="CDP-ME_synthetase"/>
    <property type="match status" value="1"/>
</dbReference>
<accession>A0A1X7N4W5</accession>
<comment type="caution">
    <text evidence="14">Lacks conserved residue(s) required for the propagation of feature annotation.</text>
</comment>
<dbReference type="EC" id="2.7.7.60" evidence="14"/>
<feature type="site" description="Positions MEP for the nucleophilic attack" evidence="14">
    <location>
        <position position="221"/>
    </location>
</feature>
<dbReference type="SUPFAM" id="SSF53448">
    <property type="entry name" value="Nucleotide-diphospho-sugar transferases"/>
    <property type="match status" value="1"/>
</dbReference>
<name>A0A1X7N4W5_9MICO</name>
<dbReference type="NCBIfam" id="TIGR00453">
    <property type="entry name" value="ispD"/>
    <property type="match status" value="1"/>
</dbReference>
<dbReference type="InterPro" id="IPR036571">
    <property type="entry name" value="MECDP_synthase_sf"/>
</dbReference>
<feature type="site" description="Positions MEP for the nucleophilic attack" evidence="14">
    <location>
        <position position="168"/>
    </location>
</feature>
<dbReference type="FunFam" id="3.90.550.10:FF:000003">
    <property type="entry name" value="2-C-methyl-D-erythritol 4-phosphate cytidylyltransferase"/>
    <property type="match status" value="1"/>
</dbReference>
<comment type="pathway">
    <text evidence="5 14">Isoprenoid biosynthesis; isopentenyl diphosphate biosynthesis via DXP pathway; isopentenyl diphosphate from 1-deoxy-D-xylulose 5-phosphate: step 2/6.</text>
</comment>
<protein>
    <recommendedName>
        <fullName evidence="14">Bifunctional enzyme IspD/IspF</fullName>
    </recommendedName>
    <domain>
        <recommendedName>
            <fullName evidence="14">2-C-methyl-D-erythritol 4-phosphate cytidylyltransferase</fullName>
            <ecNumber evidence="14">2.7.7.60</ecNumber>
        </recommendedName>
        <alternativeName>
            <fullName evidence="14">4-diphosphocytidyl-2C-methyl-D-erythritol synthase</fullName>
        </alternativeName>
        <alternativeName>
            <fullName evidence="14">MEP cytidylyltransferase</fullName>
            <shortName evidence="14">MCT</shortName>
        </alternativeName>
    </domain>
    <domain>
        <recommendedName>
            <fullName evidence="14">2-C-methyl-D-erythritol 2,4-cyclodiphosphate synthase</fullName>
            <shortName evidence="14">MECDP-synthase</shortName>
            <shortName evidence="14">MECPP-synthase</shortName>
            <shortName evidence="14">MECPS</shortName>
            <ecNumber evidence="14">4.6.1.12</ecNumber>
        </recommendedName>
    </domain>
</protein>
<dbReference type="InterPro" id="IPR020555">
    <property type="entry name" value="MECDP_synthase_CS"/>
</dbReference>
<keyword evidence="8 14" id="KW-0808">Transferase</keyword>
<dbReference type="GO" id="GO:0050518">
    <property type="term" value="F:2-C-methyl-D-erythritol 4-phosphate cytidylyltransferase activity"/>
    <property type="evidence" value="ECO:0007669"/>
    <property type="project" value="UniProtKB-UniRule"/>
</dbReference>
<feature type="binding site" evidence="14">
    <location>
        <position position="285"/>
    </location>
    <ligand>
        <name>a divalent metal cation</name>
        <dbReference type="ChEBI" id="CHEBI:60240"/>
    </ligand>
</feature>
<comment type="similarity">
    <text evidence="14">In the C-terminal section; belongs to the IspF family.</text>
</comment>
<dbReference type="SUPFAM" id="SSF69765">
    <property type="entry name" value="IpsF-like"/>
    <property type="match status" value="1"/>
</dbReference>
<dbReference type="NCBIfam" id="TIGR00151">
    <property type="entry name" value="ispF"/>
    <property type="match status" value="1"/>
</dbReference>
<evidence type="ECO:0000313" key="16">
    <source>
        <dbReference type="EMBL" id="SMH31928.1"/>
    </source>
</evidence>
<evidence type="ECO:0000313" key="17">
    <source>
        <dbReference type="Proteomes" id="UP000193711"/>
    </source>
</evidence>
<feature type="binding site" evidence="14">
    <location>
        <position position="379"/>
    </location>
    <ligand>
        <name>4-CDP-2-C-methyl-D-erythritol 2-phosphate</name>
        <dbReference type="ChEBI" id="CHEBI:57919"/>
    </ligand>
</feature>
<dbReference type="STRING" id="1891671.SAMN06295885_0659"/>
<feature type="binding site" evidence="14">
    <location>
        <position position="251"/>
    </location>
    <ligand>
        <name>a divalent metal cation</name>
        <dbReference type="ChEBI" id="CHEBI:60240"/>
    </ligand>
</feature>
<feature type="region of interest" description="2-C-methyl-D-erythritol 2,4-cyclodiphosphate synthase" evidence="14">
    <location>
        <begin position="245"/>
        <end position="402"/>
    </location>
</feature>
<dbReference type="PANTHER" id="PTHR32125">
    <property type="entry name" value="2-C-METHYL-D-ERYTHRITOL 4-PHOSPHATE CYTIDYLYLTRANSFERASE, CHLOROPLASTIC"/>
    <property type="match status" value="1"/>
</dbReference>
<evidence type="ECO:0000256" key="1">
    <source>
        <dbReference type="ARBA" id="ARBA00000200"/>
    </source>
</evidence>
<evidence type="ECO:0000256" key="4">
    <source>
        <dbReference type="ARBA" id="ARBA00004709"/>
    </source>
</evidence>
<evidence type="ECO:0000256" key="2">
    <source>
        <dbReference type="ARBA" id="ARBA00001282"/>
    </source>
</evidence>
<feature type="binding site" evidence="14">
    <location>
        <begin position="372"/>
        <end position="375"/>
    </location>
    <ligand>
        <name>4-CDP-2-C-methyl-D-erythritol 2-phosphate</name>
        <dbReference type="ChEBI" id="CHEBI:57919"/>
    </ligand>
</feature>
<organism evidence="16 17">
    <name type="scientific">Rathayibacter oskolensis</name>
    <dbReference type="NCBI Taxonomy" id="1891671"/>
    <lineage>
        <taxon>Bacteria</taxon>
        <taxon>Bacillati</taxon>
        <taxon>Actinomycetota</taxon>
        <taxon>Actinomycetes</taxon>
        <taxon>Micrococcales</taxon>
        <taxon>Microbacteriaceae</taxon>
        <taxon>Rathayibacter</taxon>
    </lineage>
</organism>
<dbReference type="InterPro" id="IPR029044">
    <property type="entry name" value="Nucleotide-diphossugar_trans"/>
</dbReference>
<evidence type="ECO:0000256" key="7">
    <source>
        <dbReference type="ARBA" id="ARBA00009789"/>
    </source>
</evidence>
<dbReference type="PANTHER" id="PTHR32125:SF4">
    <property type="entry name" value="2-C-METHYL-D-ERYTHRITOL 4-PHOSPHATE CYTIDYLYLTRANSFERASE, CHLOROPLASTIC"/>
    <property type="match status" value="1"/>
</dbReference>
<feature type="binding site" evidence="14">
    <location>
        <position position="253"/>
    </location>
    <ligand>
        <name>a divalent metal cation</name>
        <dbReference type="ChEBI" id="CHEBI:60240"/>
    </ligand>
</feature>
<comment type="function">
    <text evidence="14">Bifunctional enzyme that catalyzes the formation of 4-diphosphocytidyl-2-C-methyl-D-erythritol from CTP and 2-C-methyl-D-erythritol 4-phosphate (MEP) (IspD), and catalyzes the conversion of 4-diphosphocytidyl-2-C-methyl-D-erythritol 2-phosphate (CDP-ME2P) to 2-C-methyl-D-erythritol 2,4-cyclodiphosphate (ME-CPP) with a corresponding release of cytidine 5-monophosphate (CMP) (IspF).</text>
</comment>
<sequence>MQVESGGTPGTPSAAVVIVAAGSGTRLGRERPKAYVDCAGVTILERSLRTVLTLPEPVQIVVVAPLDLVDETIRLCESAAGRAASSVAVTAGGPTRQESVAQGLALLLPSVETVLVHDAARALTPVGQFERVVAAVRSTGGGVIPGLPVTDTIKRVAADGAILDTVDRSELAAVQTPQGFPRHLLDEAYAAAQEEYTDDAALLASHGHRSVVVAGDALAFKITTPWDLARAEQLLAPVVPSAPPRVGVGTDVHAFDDESPLWLAGLHWPGERGLSGHSDGDPVAHAICDALLAAAGLGDIGSRFGTADPRFRDAHGEVFLAATRELVEAAGFTIGNVSVQLIGNRPKFSPRRSEAQQLLSELLGAPVSVAATTSDSLGFTGRGEGVTAIATALVLPTPATRA</sequence>
<dbReference type="HAMAP" id="MF_00107">
    <property type="entry name" value="IspF"/>
    <property type="match status" value="1"/>
</dbReference>
<dbReference type="UniPathway" id="UPA00056">
    <property type="reaction ID" value="UER00093"/>
</dbReference>
<keyword evidence="11 14" id="KW-0414">Isoprene biosynthesis</keyword>
<evidence type="ECO:0000256" key="13">
    <source>
        <dbReference type="ARBA" id="ARBA00023268"/>
    </source>
</evidence>
<dbReference type="RefSeq" id="WP_085475149.1">
    <property type="nucleotide sequence ID" value="NZ_FXBM01000001.1"/>
</dbReference>
<dbReference type="InterPro" id="IPR001228">
    <property type="entry name" value="IspD"/>
</dbReference>